<proteinExistence type="inferred from homology"/>
<dbReference type="NCBIfam" id="TIGR01411">
    <property type="entry name" value="tatAE"/>
    <property type="match status" value="1"/>
</dbReference>
<accession>V8C7R0</accession>
<sequence length="117" mass="12208">MGAGSWWHWAIVIAVVLILFGGKKIPELMKGIGTGIKGFKKAIKDDDEESSSVANTSGQTIIEASTSQPQISQSTRGRTRPKGSSTKTSADKATASVSATSSSGVDSPKKRGRSKKA</sequence>
<keyword evidence="8 9" id="KW-0472">Membrane</keyword>
<evidence type="ECO:0000313" key="11">
    <source>
        <dbReference type="EMBL" id="ETD23433.1"/>
    </source>
</evidence>
<evidence type="ECO:0000256" key="2">
    <source>
        <dbReference type="ARBA" id="ARBA00022448"/>
    </source>
</evidence>
<dbReference type="HOGENOM" id="CLU_086034_4_1_7"/>
<dbReference type="OrthoDB" id="9813726at2"/>
<feature type="compositionally biased region" description="Low complexity" evidence="10">
    <location>
        <begin position="83"/>
        <end position="106"/>
    </location>
</feature>
<dbReference type="InterPro" id="IPR006312">
    <property type="entry name" value="TatA/E"/>
</dbReference>
<evidence type="ECO:0000256" key="1">
    <source>
        <dbReference type="ARBA" id="ARBA00004162"/>
    </source>
</evidence>
<keyword evidence="4 9" id="KW-0812">Transmembrane</keyword>
<keyword evidence="5 9" id="KW-0653">Protein transport</keyword>
<dbReference type="Pfam" id="PF02416">
    <property type="entry name" value="TatA_B_E"/>
    <property type="match status" value="1"/>
</dbReference>
<name>V8C7R0_9HELI</name>
<dbReference type="PANTHER" id="PTHR42982">
    <property type="entry name" value="SEC-INDEPENDENT PROTEIN TRANSLOCASE PROTEIN TATA"/>
    <property type="match status" value="1"/>
</dbReference>
<dbReference type="AlphaFoldDB" id="V8C7R0"/>
<dbReference type="GO" id="GO:0043953">
    <property type="term" value="P:protein transport by the Tat complex"/>
    <property type="evidence" value="ECO:0007669"/>
    <property type="project" value="UniProtKB-UniRule"/>
</dbReference>
<evidence type="ECO:0000256" key="10">
    <source>
        <dbReference type="SAM" id="MobiDB-lite"/>
    </source>
</evidence>
<evidence type="ECO:0000256" key="8">
    <source>
        <dbReference type="ARBA" id="ARBA00023136"/>
    </source>
</evidence>
<evidence type="ECO:0000256" key="4">
    <source>
        <dbReference type="ARBA" id="ARBA00022692"/>
    </source>
</evidence>
<comment type="caution">
    <text evidence="11">The sequence shown here is derived from an EMBL/GenBank/DDBJ whole genome shotgun (WGS) entry which is preliminary data.</text>
</comment>
<dbReference type="eggNOG" id="COG1826">
    <property type="taxonomic scope" value="Bacteria"/>
</dbReference>
<keyword evidence="2 9" id="KW-0813">Transport</keyword>
<dbReference type="HAMAP" id="MF_00236">
    <property type="entry name" value="TatA_E"/>
    <property type="match status" value="1"/>
</dbReference>
<dbReference type="PATRIC" id="fig|1357400.3.peg.1660"/>
<evidence type="ECO:0000256" key="7">
    <source>
        <dbReference type="ARBA" id="ARBA00023010"/>
    </source>
</evidence>
<evidence type="ECO:0000256" key="6">
    <source>
        <dbReference type="ARBA" id="ARBA00022989"/>
    </source>
</evidence>
<evidence type="ECO:0000256" key="5">
    <source>
        <dbReference type="ARBA" id="ARBA00022927"/>
    </source>
</evidence>
<dbReference type="PANTHER" id="PTHR42982:SF1">
    <property type="entry name" value="SEC-INDEPENDENT PROTEIN TRANSLOCASE PROTEIN TATA"/>
    <property type="match status" value="1"/>
</dbReference>
<comment type="subunit">
    <text evidence="9">Forms a complex with TatC.</text>
</comment>
<dbReference type="GO" id="GO:0033281">
    <property type="term" value="C:TAT protein transport complex"/>
    <property type="evidence" value="ECO:0007669"/>
    <property type="project" value="UniProtKB-UniRule"/>
</dbReference>
<evidence type="ECO:0000256" key="9">
    <source>
        <dbReference type="HAMAP-Rule" id="MF_00236"/>
    </source>
</evidence>
<organism evidence="11 12">
    <name type="scientific">Helicobacter macacae MIT 99-5501</name>
    <dbReference type="NCBI Taxonomy" id="1357400"/>
    <lineage>
        <taxon>Bacteria</taxon>
        <taxon>Pseudomonadati</taxon>
        <taxon>Campylobacterota</taxon>
        <taxon>Epsilonproteobacteria</taxon>
        <taxon>Campylobacterales</taxon>
        <taxon>Helicobacteraceae</taxon>
        <taxon>Helicobacter</taxon>
    </lineage>
</organism>
<keyword evidence="12" id="KW-1185">Reference proteome</keyword>
<comment type="function">
    <text evidence="9">Part of the twin-arginine translocation (Tat) system that transports large folded proteins containing a characteristic twin-arginine motif in their signal peptide across membranes. TatA could form the protein-conducting channel of the Tat system.</text>
</comment>
<keyword evidence="3 9" id="KW-1003">Cell membrane</keyword>
<feature type="transmembrane region" description="Helical" evidence="9">
    <location>
        <begin position="6"/>
        <end position="22"/>
    </location>
</feature>
<evidence type="ECO:0000256" key="3">
    <source>
        <dbReference type="ARBA" id="ARBA00022475"/>
    </source>
</evidence>
<dbReference type="Gene3D" id="1.20.5.3310">
    <property type="match status" value="1"/>
</dbReference>
<evidence type="ECO:0000313" key="12">
    <source>
        <dbReference type="Proteomes" id="UP000018731"/>
    </source>
</evidence>
<keyword evidence="7 9" id="KW-0811">Translocation</keyword>
<dbReference type="GO" id="GO:0008320">
    <property type="term" value="F:protein transmembrane transporter activity"/>
    <property type="evidence" value="ECO:0007669"/>
    <property type="project" value="UniProtKB-UniRule"/>
</dbReference>
<protein>
    <recommendedName>
        <fullName evidence="9">Sec-independent protein translocase protein TatA</fullName>
    </recommendedName>
</protein>
<gene>
    <name evidence="9" type="primary">tatA</name>
    <name evidence="11" type="ORF">HMPREF2086_01236</name>
</gene>
<feature type="region of interest" description="Disordered" evidence="10">
    <location>
        <begin position="43"/>
        <end position="117"/>
    </location>
</feature>
<dbReference type="InterPro" id="IPR003369">
    <property type="entry name" value="TatA/B/E"/>
</dbReference>
<dbReference type="EMBL" id="AZJI01000005">
    <property type="protein sequence ID" value="ETD23433.1"/>
    <property type="molecule type" value="Genomic_DNA"/>
</dbReference>
<dbReference type="Proteomes" id="UP000018731">
    <property type="component" value="Unassembled WGS sequence"/>
</dbReference>
<keyword evidence="6 9" id="KW-1133">Transmembrane helix</keyword>
<dbReference type="STRING" id="1357400.HMPREF2086_01236"/>
<comment type="similarity">
    <text evidence="9">Belongs to the TatA/E family.</text>
</comment>
<feature type="compositionally biased region" description="Polar residues" evidence="10">
    <location>
        <begin position="51"/>
        <end position="76"/>
    </location>
</feature>
<reference evidence="11 12" key="1">
    <citation type="journal article" date="2014" name="Genome Announc.">
        <title>Draft genome sequences of six enterohepatic helicobacter species isolated from humans and one from rhesus macaques.</title>
        <authorList>
            <person name="Shen Z."/>
            <person name="Sheh A."/>
            <person name="Young S.K."/>
            <person name="Abouelliel A."/>
            <person name="Ward D.V."/>
            <person name="Earl A.M."/>
            <person name="Fox J.G."/>
        </authorList>
    </citation>
    <scope>NUCLEOTIDE SEQUENCE [LARGE SCALE GENOMIC DNA]</scope>
    <source>
        <strain evidence="11 12">MIT 99-5501</strain>
    </source>
</reference>
<comment type="subcellular location">
    <subcellularLocation>
        <location evidence="1 9">Cell membrane</location>
        <topology evidence="1 9">Single-pass membrane protein</topology>
    </subcellularLocation>
</comment>